<protein>
    <submittedName>
        <fullName evidence="3">Uncharacterized protein</fullName>
    </submittedName>
</protein>
<evidence type="ECO:0000256" key="1">
    <source>
        <dbReference type="SAM" id="Coils"/>
    </source>
</evidence>
<dbReference type="Proteomes" id="UP000829354">
    <property type="component" value="Chromosome X"/>
</dbReference>
<sequence length="322" mass="37037">MELDEMKLLEEREVRLAKNNEIEAKFRAEIKQKTSLSEHSITKLGNIVFELIVEKEELIDDREELIAKYIKFIENLQKEAEKSQNDAENLQSSSTASPPTATDGNQGGQGSSTDLVRFLQENEIDSVKELQEKLTELSKLKREINIFRNLQQKRERIAAASSSESNEEPKPDSSIVKSLRSKVKDLEQDKERLEEENQSLKAISSGKKMLGRIEGGNLSQSKENEEFQRQDGGRTRRKFSGSKKSIEARMPGEYYLEKEKARENVHNETMNGILPEYGGEEQKFFAKPHYQSSWNMGRSSEMAMFAMMQQMRTEDRLPERSC</sequence>
<name>A0AAE9F938_CAEBR</name>
<evidence type="ECO:0000256" key="2">
    <source>
        <dbReference type="SAM" id="MobiDB-lite"/>
    </source>
</evidence>
<feature type="compositionally biased region" description="Low complexity" evidence="2">
    <location>
        <begin position="92"/>
        <end position="102"/>
    </location>
</feature>
<feature type="compositionally biased region" description="Basic and acidic residues" evidence="2">
    <location>
        <begin position="222"/>
        <end position="234"/>
    </location>
</feature>
<evidence type="ECO:0000313" key="3">
    <source>
        <dbReference type="EMBL" id="UMM40805.1"/>
    </source>
</evidence>
<evidence type="ECO:0000313" key="4">
    <source>
        <dbReference type="Proteomes" id="UP000829354"/>
    </source>
</evidence>
<feature type="region of interest" description="Disordered" evidence="2">
    <location>
        <begin position="82"/>
        <end position="112"/>
    </location>
</feature>
<dbReference type="EMBL" id="CP092625">
    <property type="protein sequence ID" value="UMM40805.1"/>
    <property type="molecule type" value="Genomic_DNA"/>
</dbReference>
<reference evidence="3 4" key="1">
    <citation type="submission" date="2022-04" db="EMBL/GenBank/DDBJ databases">
        <title>Chromosome-level reference genomes for two strains of Caenorhabditis briggsae: an improved platform for comparative genomics.</title>
        <authorList>
            <person name="Stevens L."/>
            <person name="Andersen E."/>
        </authorList>
    </citation>
    <scope>NUCLEOTIDE SEQUENCE [LARGE SCALE GENOMIC DNA]</scope>
    <source>
        <strain evidence="3">VX34</strain>
        <tissue evidence="3">Whole-organism</tissue>
    </source>
</reference>
<keyword evidence="1" id="KW-0175">Coiled coil</keyword>
<feature type="coiled-coil region" evidence="1">
    <location>
        <begin position="120"/>
        <end position="150"/>
    </location>
</feature>
<keyword evidence="4" id="KW-1185">Reference proteome</keyword>
<proteinExistence type="predicted"/>
<accession>A0AAE9F938</accession>
<gene>
    <name evidence="3" type="ORF">L5515_017317</name>
</gene>
<dbReference type="AlphaFoldDB" id="A0AAE9F938"/>
<feature type="region of interest" description="Disordered" evidence="2">
    <location>
        <begin position="157"/>
        <end position="181"/>
    </location>
</feature>
<feature type="region of interest" description="Disordered" evidence="2">
    <location>
        <begin position="214"/>
        <end position="245"/>
    </location>
</feature>
<organism evidence="3 4">
    <name type="scientific">Caenorhabditis briggsae</name>
    <dbReference type="NCBI Taxonomy" id="6238"/>
    <lineage>
        <taxon>Eukaryota</taxon>
        <taxon>Metazoa</taxon>
        <taxon>Ecdysozoa</taxon>
        <taxon>Nematoda</taxon>
        <taxon>Chromadorea</taxon>
        <taxon>Rhabditida</taxon>
        <taxon>Rhabditina</taxon>
        <taxon>Rhabditomorpha</taxon>
        <taxon>Rhabditoidea</taxon>
        <taxon>Rhabditidae</taxon>
        <taxon>Peloderinae</taxon>
        <taxon>Caenorhabditis</taxon>
    </lineage>
</organism>